<feature type="domain" description="Transposase IS66 central" evidence="1">
    <location>
        <begin position="17"/>
        <end position="269"/>
    </location>
</feature>
<dbReference type="KEGG" id="wna:KA717_36430"/>
<evidence type="ECO:0000259" key="1">
    <source>
        <dbReference type="Pfam" id="PF03050"/>
    </source>
</evidence>
<evidence type="ECO:0000313" key="2">
    <source>
        <dbReference type="EMBL" id="UXE60879.1"/>
    </source>
</evidence>
<reference evidence="2" key="1">
    <citation type="submission" date="2021-04" db="EMBL/GenBank/DDBJ databases">
        <title>Genome sequence of Woronichinia naegeliana from Washington state freshwater lake bloom.</title>
        <authorList>
            <person name="Dreher T.W."/>
        </authorList>
    </citation>
    <scope>NUCLEOTIDE SEQUENCE</scope>
    <source>
        <strain evidence="2">WA131</strain>
    </source>
</reference>
<dbReference type="NCBIfam" id="NF033517">
    <property type="entry name" value="transpos_IS66"/>
    <property type="match status" value="1"/>
</dbReference>
<name>A0A977PVP8_9CYAN</name>
<dbReference type="PANTHER" id="PTHR33678:SF1">
    <property type="entry name" value="BLL1576 PROTEIN"/>
    <property type="match status" value="1"/>
</dbReference>
<gene>
    <name evidence="2" type="ORF">KA717_36430</name>
</gene>
<dbReference type="InterPro" id="IPR052344">
    <property type="entry name" value="Transposase-related"/>
</dbReference>
<dbReference type="PANTHER" id="PTHR33678">
    <property type="entry name" value="BLL1576 PROTEIN"/>
    <property type="match status" value="1"/>
</dbReference>
<organism evidence="2">
    <name type="scientific">Woronichinia naegeliana WA131</name>
    <dbReference type="NCBI Taxonomy" id="2824559"/>
    <lineage>
        <taxon>Bacteria</taxon>
        <taxon>Bacillati</taxon>
        <taxon>Cyanobacteriota</taxon>
        <taxon>Cyanophyceae</taxon>
        <taxon>Synechococcales</taxon>
        <taxon>Coelosphaeriaceae</taxon>
        <taxon>Woronichinia</taxon>
    </lineage>
</organism>
<dbReference type="Proteomes" id="UP001065613">
    <property type="component" value="Chromosome"/>
</dbReference>
<proteinExistence type="predicted"/>
<dbReference type="Pfam" id="PF03050">
    <property type="entry name" value="DDE_Tnp_IS66"/>
    <property type="match status" value="1"/>
</dbReference>
<dbReference type="EMBL" id="CP073041">
    <property type="protein sequence ID" value="UXE60879.1"/>
    <property type="molecule type" value="Genomic_DNA"/>
</dbReference>
<sequence length="313" mass="35394">MSGMYRHSHRMVVSALSDYFGLKIGLGTVSRLRNQGSEAVSIAVEEAKVYVQSQRIVGADETGFKQGNADGKNPEKKKAWLWVAVTPLVTLFQVMLARSTEAAQSLLGEKFSGILNSDRYNAYNWLNVSQRQLCWAHLKREFTKISERKGVSRQLGRDLLAQQKRLFRLWSKVRDGTLSFENFQAAVLPLRERLKKLLQQGADYQIAHREKTPLAHTVRTCRQLLKVEPALWLFVAVEGLEPTNNAAERAIHPAVLWRKNSFGSQSEEGSVFVSRMLTVITSLRSQNRNILEFMTDAVRANRKGTTPPSLLPQ</sequence>
<dbReference type="AlphaFoldDB" id="A0A977PVP8"/>
<dbReference type="InterPro" id="IPR004291">
    <property type="entry name" value="Transposase_IS66_central"/>
</dbReference>
<accession>A0A977PVP8</accession>
<protein>
    <submittedName>
        <fullName evidence="2">IS66 family transposase</fullName>
    </submittedName>
</protein>